<feature type="compositionally biased region" description="Polar residues" evidence="1">
    <location>
        <begin position="424"/>
        <end position="439"/>
    </location>
</feature>
<sequence>MGSHHEPLKALAPIDWNDVLRHDLPSFLNDCFDQAQIVIDSVPSAASTATTPAVIAGRARAKTDSAVVYKHVPAASTSPSPSPSPFPDTPARQELSARLRKEWKEVKTSPRDNPLGISVYKLAGKDGKGTWFARRSVHAGLSFEQWKTGLQREFGESVKVQGAPGSGNIRGVGAERNVEHRQVEDAGHLDVFQLSAQFPGPTAPRDFITLLLTSDFSHRINKTEKQRSTLRQYMIVSKPCVHPECPPRRGIIRGQYESVEIIREIPVDAAGSADADDAGALNKKRSLSSADLVSGENRNKSVAIDRTGDDIEGGAARAIEWIMITRSDPGGSVPRFLIDKGTPPGIIGDAGKFLDWVSRVTEQDGNGSVQTSQVDGKDGTTGEGGHRTGEINNSKHSSATTTTEAETKTTAAKASHITLARDSQPPTQNGSVGYSDSTPSSTGLYGVITGAFGVAGEVLRSQFGIPLSFASSQDSLSDGQVAPEEEEEEEEEEEDDDDDDDDDDEDRDADTGYGAGDDSKSDASSMLSFASALEKSVTGEDAPVGSPSTRSDESKSQRPPPPDKDLQKLFERREKLNRSYARFQARMQTKRQGAQEKDATALAKLREKLDKEAAKKEAKYHRAMRKLEQKRAQEERKAEARRRKAAERQEKSGLTLELEKARVERDVVVREVELLQLQVGELQRQNTMLVARLGRMGIGMEGGSGKDSMSSSSRENLRLA</sequence>
<comment type="caution">
    <text evidence="3">The sequence shown here is derived from an EMBL/GenBank/DDBJ whole genome shotgun (WGS) entry which is preliminary data.</text>
</comment>
<proteinExistence type="predicted"/>
<feature type="compositionally biased region" description="Basic and acidic residues" evidence="1">
    <location>
        <begin position="375"/>
        <end position="389"/>
    </location>
</feature>
<dbReference type="Pfam" id="PF11274">
    <property type="entry name" value="DUF3074"/>
    <property type="match status" value="1"/>
</dbReference>
<dbReference type="InterPro" id="IPR023393">
    <property type="entry name" value="START-like_dom_sf"/>
</dbReference>
<evidence type="ECO:0000256" key="1">
    <source>
        <dbReference type="SAM" id="MobiDB-lite"/>
    </source>
</evidence>
<evidence type="ECO:0000313" key="4">
    <source>
        <dbReference type="Proteomes" id="UP000748025"/>
    </source>
</evidence>
<dbReference type="AlphaFoldDB" id="A0A9P7T009"/>
<dbReference type="OrthoDB" id="5403181at2759"/>
<feature type="compositionally biased region" description="Low complexity" evidence="1">
    <location>
        <begin position="399"/>
        <end position="414"/>
    </location>
</feature>
<dbReference type="InterPro" id="IPR051213">
    <property type="entry name" value="START_lipid_transfer"/>
</dbReference>
<feature type="compositionally biased region" description="Acidic residues" evidence="1">
    <location>
        <begin position="483"/>
        <end position="508"/>
    </location>
</feature>
<evidence type="ECO:0000313" key="3">
    <source>
        <dbReference type="EMBL" id="KAG6005282.1"/>
    </source>
</evidence>
<feature type="region of interest" description="Disordered" evidence="1">
    <location>
        <begin position="470"/>
        <end position="573"/>
    </location>
</feature>
<feature type="compositionally biased region" description="Polar residues" evidence="1">
    <location>
        <begin position="363"/>
        <end position="374"/>
    </location>
</feature>
<feature type="compositionally biased region" description="Basic and acidic residues" evidence="1">
    <location>
        <begin position="626"/>
        <end position="638"/>
    </location>
</feature>
<accession>A0A9P7T009</accession>
<dbReference type="Proteomes" id="UP000748025">
    <property type="component" value="Unassembled WGS sequence"/>
</dbReference>
<feature type="region of interest" description="Disordered" evidence="1">
    <location>
        <begin position="626"/>
        <end position="654"/>
    </location>
</feature>
<feature type="compositionally biased region" description="Basic and acidic residues" evidence="1">
    <location>
        <begin position="550"/>
        <end position="573"/>
    </location>
</feature>
<feature type="domain" description="DUF3074" evidence="2">
    <location>
        <begin position="131"/>
        <end position="357"/>
    </location>
</feature>
<dbReference type="PANTHER" id="PTHR19308">
    <property type="entry name" value="PHOSPHATIDYLCHOLINE TRANSFER PROTEIN"/>
    <property type="match status" value="1"/>
</dbReference>
<dbReference type="InterPro" id="IPR024500">
    <property type="entry name" value="DUF3074"/>
</dbReference>
<dbReference type="EMBL" id="SRPW01001185">
    <property type="protein sequence ID" value="KAG6005282.1"/>
    <property type="molecule type" value="Genomic_DNA"/>
</dbReference>
<organism evidence="3 4">
    <name type="scientific">Claviceps pusilla</name>
    <dbReference type="NCBI Taxonomy" id="123648"/>
    <lineage>
        <taxon>Eukaryota</taxon>
        <taxon>Fungi</taxon>
        <taxon>Dikarya</taxon>
        <taxon>Ascomycota</taxon>
        <taxon>Pezizomycotina</taxon>
        <taxon>Sordariomycetes</taxon>
        <taxon>Hypocreomycetidae</taxon>
        <taxon>Hypocreales</taxon>
        <taxon>Clavicipitaceae</taxon>
        <taxon>Claviceps</taxon>
    </lineage>
</organism>
<name>A0A9P7T009_9HYPO</name>
<feature type="region of interest" description="Disordered" evidence="1">
    <location>
        <begin position="699"/>
        <end position="720"/>
    </location>
</feature>
<feature type="region of interest" description="Disordered" evidence="1">
    <location>
        <begin position="363"/>
        <end position="439"/>
    </location>
</feature>
<dbReference type="Gene3D" id="3.30.530.20">
    <property type="match status" value="1"/>
</dbReference>
<keyword evidence="4" id="KW-1185">Reference proteome</keyword>
<protein>
    <recommendedName>
        <fullName evidence="2">DUF3074 domain-containing protein</fullName>
    </recommendedName>
</protein>
<dbReference type="SUPFAM" id="SSF55961">
    <property type="entry name" value="Bet v1-like"/>
    <property type="match status" value="1"/>
</dbReference>
<dbReference type="PANTHER" id="PTHR19308:SF14">
    <property type="entry name" value="START DOMAIN-CONTAINING PROTEIN"/>
    <property type="match status" value="1"/>
</dbReference>
<gene>
    <name evidence="3" type="ORF">E4U43_000613</name>
</gene>
<reference evidence="3" key="1">
    <citation type="journal article" date="2020" name="bioRxiv">
        <title>Whole genome comparisons of ergot fungi reveals the divergence and evolution of species within the genus Claviceps are the result of varying mechanisms driving genome evolution and host range expansion.</title>
        <authorList>
            <person name="Wyka S.A."/>
            <person name="Mondo S.J."/>
            <person name="Liu M."/>
            <person name="Dettman J."/>
            <person name="Nalam V."/>
            <person name="Broders K.D."/>
        </authorList>
    </citation>
    <scope>NUCLEOTIDE SEQUENCE</scope>
    <source>
        <strain evidence="3">CCC 602</strain>
    </source>
</reference>
<evidence type="ECO:0000259" key="2">
    <source>
        <dbReference type="Pfam" id="PF11274"/>
    </source>
</evidence>
<feature type="region of interest" description="Disordered" evidence="1">
    <location>
        <begin position="73"/>
        <end position="92"/>
    </location>
</feature>